<evidence type="ECO:0000256" key="1">
    <source>
        <dbReference type="SAM" id="Phobius"/>
    </source>
</evidence>
<accession>M0CJ60</accession>
<keyword evidence="1" id="KW-0472">Membrane</keyword>
<proteinExistence type="predicted"/>
<keyword evidence="1" id="KW-0812">Transmembrane</keyword>
<name>M0CJ60_9EURY</name>
<keyword evidence="3" id="KW-1185">Reference proteome</keyword>
<dbReference type="Proteomes" id="UP000011657">
    <property type="component" value="Unassembled WGS sequence"/>
</dbReference>
<feature type="transmembrane region" description="Helical" evidence="1">
    <location>
        <begin position="7"/>
        <end position="28"/>
    </location>
</feature>
<feature type="transmembrane region" description="Helical" evidence="1">
    <location>
        <begin position="40"/>
        <end position="60"/>
    </location>
</feature>
<evidence type="ECO:0000313" key="2">
    <source>
        <dbReference type="EMBL" id="ELZ21919.1"/>
    </source>
</evidence>
<gene>
    <name evidence="2" type="ORF">C477_04749</name>
</gene>
<reference evidence="2 3" key="1">
    <citation type="journal article" date="2014" name="PLoS Genet.">
        <title>Phylogenetically driven sequencing of extremely halophilic archaea reveals strategies for static and dynamic osmo-response.</title>
        <authorList>
            <person name="Becker E.A."/>
            <person name="Seitzer P.M."/>
            <person name="Tritt A."/>
            <person name="Larsen D."/>
            <person name="Krusor M."/>
            <person name="Yao A.I."/>
            <person name="Wu D."/>
            <person name="Madern D."/>
            <person name="Eisen J.A."/>
            <person name="Darling A.E."/>
            <person name="Facciotti M.T."/>
        </authorList>
    </citation>
    <scope>NUCLEOTIDE SEQUENCE [LARGE SCALE GENOMIC DNA]</scope>
    <source>
        <strain evidence="2 3">JCM 13891</strain>
    </source>
</reference>
<evidence type="ECO:0000313" key="3">
    <source>
        <dbReference type="Proteomes" id="UP000011657"/>
    </source>
</evidence>
<dbReference type="AlphaFoldDB" id="M0CJ60"/>
<dbReference type="PATRIC" id="fig|1227488.3.peg.938"/>
<organism evidence="2 3">
    <name type="scientific">Haloterrigena salina JCM 13891</name>
    <dbReference type="NCBI Taxonomy" id="1227488"/>
    <lineage>
        <taxon>Archaea</taxon>
        <taxon>Methanobacteriati</taxon>
        <taxon>Methanobacteriota</taxon>
        <taxon>Stenosarchaea group</taxon>
        <taxon>Halobacteria</taxon>
        <taxon>Halobacteriales</taxon>
        <taxon>Natrialbaceae</taxon>
        <taxon>Haloterrigena</taxon>
    </lineage>
</organism>
<keyword evidence="1" id="KW-1133">Transmembrane helix</keyword>
<sequence length="70" mass="7818">MNRRTSLPVAILVTGVAVLCMLVLATGFLDPDWMLDTIGLIPYLGTMIVMFVCFILSFYFDMLGTLRRGL</sequence>
<protein>
    <submittedName>
        <fullName evidence="2">Uncharacterized protein</fullName>
    </submittedName>
</protein>
<dbReference type="EMBL" id="AOIS01000017">
    <property type="protein sequence ID" value="ELZ21919.1"/>
    <property type="molecule type" value="Genomic_DNA"/>
</dbReference>
<comment type="caution">
    <text evidence="2">The sequence shown here is derived from an EMBL/GenBank/DDBJ whole genome shotgun (WGS) entry which is preliminary data.</text>
</comment>
<dbReference type="eggNOG" id="arCOG09375">
    <property type="taxonomic scope" value="Archaea"/>
</dbReference>